<organism evidence="1 2">
    <name type="scientific">Clarias magur</name>
    <name type="common">Asian catfish</name>
    <name type="synonym">Macropteronotus magur</name>
    <dbReference type="NCBI Taxonomy" id="1594786"/>
    <lineage>
        <taxon>Eukaryota</taxon>
        <taxon>Metazoa</taxon>
        <taxon>Chordata</taxon>
        <taxon>Craniata</taxon>
        <taxon>Vertebrata</taxon>
        <taxon>Euteleostomi</taxon>
        <taxon>Actinopterygii</taxon>
        <taxon>Neopterygii</taxon>
        <taxon>Teleostei</taxon>
        <taxon>Ostariophysi</taxon>
        <taxon>Siluriformes</taxon>
        <taxon>Clariidae</taxon>
        <taxon>Clarias</taxon>
    </lineage>
</organism>
<comment type="caution">
    <text evidence="1">The sequence shown here is derived from an EMBL/GenBank/DDBJ whole genome shotgun (WGS) entry which is preliminary data.</text>
</comment>
<sequence length="58" mass="6511">DGLLAVLSALCQPPLRLQPAKPQRQMGCPGARVAFDMQGRWFSKKQKESGKKRKKDTQ</sequence>
<feature type="non-terminal residue" evidence="1">
    <location>
        <position position="58"/>
    </location>
</feature>
<evidence type="ECO:0000313" key="2">
    <source>
        <dbReference type="Proteomes" id="UP000727407"/>
    </source>
</evidence>
<name>A0A8J4XFH5_CLAMG</name>
<evidence type="ECO:0000313" key="1">
    <source>
        <dbReference type="EMBL" id="KAF5904845.1"/>
    </source>
</evidence>
<dbReference type="Proteomes" id="UP000727407">
    <property type="component" value="Unassembled WGS sequence"/>
</dbReference>
<reference evidence="1" key="1">
    <citation type="submission" date="2020-07" db="EMBL/GenBank/DDBJ databases">
        <title>Clarias magur genome sequencing, assembly and annotation.</title>
        <authorList>
            <person name="Kushwaha B."/>
            <person name="Kumar R."/>
            <person name="Das P."/>
            <person name="Joshi C.G."/>
            <person name="Kumar D."/>
            <person name="Nagpure N.S."/>
            <person name="Pandey M."/>
            <person name="Agarwal S."/>
            <person name="Srivastava S."/>
            <person name="Singh M."/>
            <person name="Sahoo L."/>
            <person name="Jayasankar P."/>
            <person name="Meher P.K."/>
            <person name="Koringa P.G."/>
            <person name="Iquebal M.A."/>
            <person name="Das S.P."/>
            <person name="Bit A."/>
            <person name="Patnaik S."/>
            <person name="Patel N."/>
            <person name="Shah T.M."/>
            <person name="Hinsu A."/>
            <person name="Jena J.K."/>
        </authorList>
    </citation>
    <scope>NUCLEOTIDE SEQUENCE</scope>
    <source>
        <strain evidence="1">CIFAMagur01</strain>
        <tissue evidence="1">Testis</tissue>
    </source>
</reference>
<protein>
    <submittedName>
        <fullName evidence="1">F-box/LRR-repeat/kelch-repeat protein</fullName>
    </submittedName>
</protein>
<accession>A0A8J4XFH5</accession>
<keyword evidence="2" id="KW-1185">Reference proteome</keyword>
<dbReference type="AlphaFoldDB" id="A0A8J4XFH5"/>
<gene>
    <name evidence="1" type="ORF">DAT39_005399</name>
</gene>
<dbReference type="EMBL" id="QNUK01000051">
    <property type="protein sequence ID" value="KAF5904845.1"/>
    <property type="molecule type" value="Genomic_DNA"/>
</dbReference>
<proteinExistence type="predicted"/>